<evidence type="ECO:0000256" key="6">
    <source>
        <dbReference type="ARBA" id="ARBA00022741"/>
    </source>
</evidence>
<keyword evidence="2" id="KW-0813">Transport</keyword>
<dbReference type="Gene3D" id="3.40.50.300">
    <property type="entry name" value="P-loop containing nucleotide triphosphate hydrolases"/>
    <property type="match status" value="2"/>
</dbReference>
<dbReference type="InParanoid" id="A0A167M8B5"/>
<evidence type="ECO:0000256" key="7">
    <source>
        <dbReference type="ARBA" id="ARBA00022840"/>
    </source>
</evidence>
<reference evidence="15" key="1">
    <citation type="submission" date="2015-06" db="EMBL/GenBank/DDBJ databases">
        <title>Expansion of signal transduction pathways in fungi by whole-genome duplication.</title>
        <authorList>
            <consortium name="DOE Joint Genome Institute"/>
            <person name="Corrochano L.M."/>
            <person name="Kuo A."/>
            <person name="Marcet-Houben M."/>
            <person name="Polaino S."/>
            <person name="Salamov A."/>
            <person name="Villalobos J.M."/>
            <person name="Alvarez M.I."/>
            <person name="Avalos J."/>
            <person name="Benito E.P."/>
            <person name="Benoit I."/>
            <person name="Burger G."/>
            <person name="Camino L.P."/>
            <person name="Canovas D."/>
            <person name="Cerda-Olmedo E."/>
            <person name="Cheng J.-F."/>
            <person name="Dominguez A."/>
            <person name="Elias M."/>
            <person name="Eslava A.P."/>
            <person name="Glaser F."/>
            <person name="Grimwood J."/>
            <person name="Gutierrez G."/>
            <person name="Heitman J."/>
            <person name="Henrissat B."/>
            <person name="Iturriaga E.A."/>
            <person name="Lang B.F."/>
            <person name="Lavin J.L."/>
            <person name="Lee S."/>
            <person name="Li W."/>
            <person name="Lindquist E."/>
            <person name="Lopez-Garcia S."/>
            <person name="Luque E.M."/>
            <person name="Marcos A.T."/>
            <person name="Martin J."/>
            <person name="McCluskey K."/>
            <person name="Medina H.R."/>
            <person name="Miralles-Duran A."/>
            <person name="Miyazaki A."/>
            <person name="Munoz-Torres E."/>
            <person name="Oguiza J.A."/>
            <person name="Ohm R."/>
            <person name="Olmedo M."/>
            <person name="Orejas M."/>
            <person name="Ortiz-Castellanos L."/>
            <person name="Pisabarro A.G."/>
            <person name="Rodriguez-Romero J."/>
            <person name="Ruiz-Herrera J."/>
            <person name="Ruiz-Vazquez R."/>
            <person name="Sanz C."/>
            <person name="Schackwitz W."/>
            <person name="Schmutz J."/>
            <person name="Shahriari M."/>
            <person name="Shelest E."/>
            <person name="Silva-Franco F."/>
            <person name="Soanes D."/>
            <person name="Syed K."/>
            <person name="Tagua V.G."/>
            <person name="Talbot N.J."/>
            <person name="Thon M."/>
            <person name="De vries R.P."/>
            <person name="Wiebenga A."/>
            <person name="Yadav J.S."/>
            <person name="Braun E.L."/>
            <person name="Baker S."/>
            <person name="Garre V."/>
            <person name="Horwitz B."/>
            <person name="Torres-Martinez S."/>
            <person name="Idnurm A."/>
            <person name="Herrera-Estrella A."/>
            <person name="Gabaldon T."/>
            <person name="Grigoriev I.V."/>
        </authorList>
    </citation>
    <scope>NUCLEOTIDE SEQUENCE [LARGE SCALE GENOMIC DNA]</scope>
    <source>
        <strain evidence="15">NRRL 1555(-)</strain>
    </source>
</reference>
<dbReference type="InterPro" id="IPR036640">
    <property type="entry name" value="ABC1_TM_sf"/>
</dbReference>
<keyword evidence="7" id="KW-0067">ATP-binding</keyword>
<feature type="transmembrane region" description="Helical" evidence="11">
    <location>
        <begin position="1119"/>
        <end position="1140"/>
    </location>
</feature>
<dbReference type="GO" id="GO:0000329">
    <property type="term" value="C:fungal-type vacuole membrane"/>
    <property type="evidence" value="ECO:0007669"/>
    <property type="project" value="TreeGrafter"/>
</dbReference>
<evidence type="ECO:0000256" key="8">
    <source>
        <dbReference type="ARBA" id="ARBA00022989"/>
    </source>
</evidence>
<dbReference type="GO" id="GO:0140359">
    <property type="term" value="F:ABC-type transporter activity"/>
    <property type="evidence" value="ECO:0007669"/>
    <property type="project" value="InterPro"/>
</dbReference>
<feature type="transmembrane region" description="Helical" evidence="11">
    <location>
        <begin position="572"/>
        <end position="603"/>
    </location>
</feature>
<evidence type="ECO:0000259" key="13">
    <source>
        <dbReference type="PROSITE" id="PS50929"/>
    </source>
</evidence>
<dbReference type="GO" id="GO:0016887">
    <property type="term" value="F:ATP hydrolysis activity"/>
    <property type="evidence" value="ECO:0007669"/>
    <property type="project" value="InterPro"/>
</dbReference>
<dbReference type="SUPFAM" id="SSF52540">
    <property type="entry name" value="P-loop containing nucleoside triphosphate hydrolases"/>
    <property type="match status" value="2"/>
</dbReference>
<dbReference type="InterPro" id="IPR011527">
    <property type="entry name" value="ABC1_TM_dom"/>
</dbReference>
<feature type="transmembrane region" description="Helical" evidence="11">
    <location>
        <begin position="1231"/>
        <end position="1253"/>
    </location>
</feature>
<dbReference type="Pfam" id="PF00005">
    <property type="entry name" value="ABC_tran"/>
    <property type="match status" value="2"/>
</dbReference>
<evidence type="ECO:0000313" key="15">
    <source>
        <dbReference type="Proteomes" id="UP000077315"/>
    </source>
</evidence>
<accession>A0A167M8B5</accession>
<dbReference type="CDD" id="cd18596">
    <property type="entry name" value="ABC_6TM_VMR1_D1_like"/>
    <property type="match status" value="1"/>
</dbReference>
<keyword evidence="5" id="KW-0677">Repeat</keyword>
<dbReference type="PANTHER" id="PTHR24223:SF353">
    <property type="entry name" value="ABC TRANSPORTER ATP-BINDING PROTEIN_PERMEASE VMR1-RELATED"/>
    <property type="match status" value="1"/>
</dbReference>
<dbReference type="GeneID" id="28997133"/>
<dbReference type="Gene3D" id="1.20.1560.10">
    <property type="entry name" value="ABC transporter type 1, transmembrane domain"/>
    <property type="match status" value="2"/>
</dbReference>
<gene>
    <name evidence="14" type="ORF">PHYBLDRAFT_170003</name>
</gene>
<name>A0A167M8B5_PHYB8</name>
<dbReference type="OrthoDB" id="6500128at2759"/>
<feature type="transmembrane region" description="Helical" evidence="11">
    <location>
        <begin position="375"/>
        <end position="400"/>
    </location>
</feature>
<feature type="transmembrane region" description="Helical" evidence="11">
    <location>
        <begin position="334"/>
        <end position="352"/>
    </location>
</feature>
<evidence type="ECO:0000256" key="11">
    <source>
        <dbReference type="SAM" id="Phobius"/>
    </source>
</evidence>
<evidence type="ECO:0000256" key="3">
    <source>
        <dbReference type="ARBA" id="ARBA00022475"/>
    </source>
</evidence>
<feature type="transmembrane region" description="Helical" evidence="11">
    <location>
        <begin position="1180"/>
        <end position="1200"/>
    </location>
</feature>
<dbReference type="FunFam" id="3.40.50.300:FF:002145">
    <property type="entry name" value="ABC transporter (MsbA subfamily)"/>
    <property type="match status" value="1"/>
</dbReference>
<dbReference type="GO" id="GO:0005524">
    <property type="term" value="F:ATP binding"/>
    <property type="evidence" value="ECO:0007669"/>
    <property type="project" value="UniProtKB-KW"/>
</dbReference>
<feature type="domain" description="ABC transporter" evidence="12">
    <location>
        <begin position="1325"/>
        <end position="1572"/>
    </location>
</feature>
<evidence type="ECO:0008006" key="16">
    <source>
        <dbReference type="Google" id="ProtNLM"/>
    </source>
</evidence>
<feature type="transmembrane region" description="Helical" evidence="11">
    <location>
        <begin position="214"/>
        <end position="232"/>
    </location>
</feature>
<dbReference type="InterPro" id="IPR050173">
    <property type="entry name" value="ABC_transporter_C-like"/>
</dbReference>
<dbReference type="FunFam" id="1.20.1560.10:FF:000013">
    <property type="entry name" value="ABC transporter C family member 2"/>
    <property type="match status" value="1"/>
</dbReference>
<feature type="transmembrane region" description="Helical" evidence="11">
    <location>
        <begin position="1259"/>
        <end position="1280"/>
    </location>
</feature>
<keyword evidence="10" id="KW-0325">Glycoprotein</keyword>
<dbReference type="PROSITE" id="PS50893">
    <property type="entry name" value="ABC_TRANSPORTER_2"/>
    <property type="match status" value="2"/>
</dbReference>
<dbReference type="STRING" id="763407.A0A167M8B5"/>
<organism evidence="14 15">
    <name type="scientific">Phycomyces blakesleeanus (strain ATCC 8743b / DSM 1359 / FGSC 10004 / NBRC 33097 / NRRL 1555)</name>
    <dbReference type="NCBI Taxonomy" id="763407"/>
    <lineage>
        <taxon>Eukaryota</taxon>
        <taxon>Fungi</taxon>
        <taxon>Fungi incertae sedis</taxon>
        <taxon>Mucoromycota</taxon>
        <taxon>Mucoromycotina</taxon>
        <taxon>Mucoromycetes</taxon>
        <taxon>Mucorales</taxon>
        <taxon>Phycomycetaceae</taxon>
        <taxon>Phycomyces</taxon>
    </lineage>
</organism>
<keyword evidence="4 11" id="KW-0812">Transmembrane</keyword>
<dbReference type="InterPro" id="IPR003439">
    <property type="entry name" value="ABC_transporter-like_ATP-bd"/>
</dbReference>
<evidence type="ECO:0000256" key="4">
    <source>
        <dbReference type="ARBA" id="ARBA00022692"/>
    </source>
</evidence>
<comment type="subcellular location">
    <subcellularLocation>
        <location evidence="1">Cell membrane</location>
        <topology evidence="1">Multi-pass membrane protein</topology>
    </subcellularLocation>
</comment>
<keyword evidence="8 11" id="KW-1133">Transmembrane helix</keyword>
<proteinExistence type="predicted"/>
<feature type="domain" description="ABC transporter" evidence="12">
    <location>
        <begin position="682"/>
        <end position="930"/>
    </location>
</feature>
<dbReference type="SMART" id="SM00382">
    <property type="entry name" value="AAA"/>
    <property type="match status" value="2"/>
</dbReference>
<protein>
    <recommendedName>
        <fullName evidence="16">P-loop containing nucleoside triphosphate hydrolase protein</fullName>
    </recommendedName>
</protein>
<evidence type="ECO:0000259" key="12">
    <source>
        <dbReference type="PROSITE" id="PS50893"/>
    </source>
</evidence>
<evidence type="ECO:0000256" key="10">
    <source>
        <dbReference type="ARBA" id="ARBA00023180"/>
    </source>
</evidence>
<keyword evidence="6" id="KW-0547">Nucleotide-binding</keyword>
<evidence type="ECO:0000313" key="14">
    <source>
        <dbReference type="EMBL" id="OAD72104.1"/>
    </source>
</evidence>
<evidence type="ECO:0000256" key="9">
    <source>
        <dbReference type="ARBA" id="ARBA00023136"/>
    </source>
</evidence>
<feature type="domain" description="ABC transmembrane type-1" evidence="13">
    <location>
        <begin position="1040"/>
        <end position="1288"/>
    </location>
</feature>
<dbReference type="Pfam" id="PF00664">
    <property type="entry name" value="ABC_membrane"/>
    <property type="match status" value="2"/>
</dbReference>
<feature type="transmembrane region" description="Helical" evidence="11">
    <location>
        <begin position="31"/>
        <end position="50"/>
    </location>
</feature>
<dbReference type="InterPro" id="IPR027417">
    <property type="entry name" value="P-loop_NTPase"/>
</dbReference>
<dbReference type="InterPro" id="IPR017871">
    <property type="entry name" value="ABC_transporter-like_CS"/>
</dbReference>
<keyword evidence="15" id="KW-1185">Reference proteome</keyword>
<feature type="domain" description="ABC transmembrane type-1" evidence="13">
    <location>
        <begin position="340"/>
        <end position="619"/>
    </location>
</feature>
<dbReference type="Proteomes" id="UP000077315">
    <property type="component" value="Unassembled WGS sequence"/>
</dbReference>
<feature type="transmembrane region" description="Helical" evidence="11">
    <location>
        <begin position="1147"/>
        <end position="1168"/>
    </location>
</feature>
<evidence type="ECO:0000256" key="5">
    <source>
        <dbReference type="ARBA" id="ARBA00022737"/>
    </source>
</evidence>
<dbReference type="PROSITE" id="PS50929">
    <property type="entry name" value="ABC_TM1F"/>
    <property type="match status" value="2"/>
</dbReference>
<dbReference type="GO" id="GO:0005886">
    <property type="term" value="C:plasma membrane"/>
    <property type="evidence" value="ECO:0007669"/>
    <property type="project" value="UniProtKB-SubCell"/>
</dbReference>
<feature type="transmembrane region" description="Helical" evidence="11">
    <location>
        <begin position="1048"/>
        <end position="1068"/>
    </location>
</feature>
<dbReference type="InterPro" id="IPR003593">
    <property type="entry name" value="AAA+_ATPase"/>
</dbReference>
<evidence type="ECO:0000256" key="1">
    <source>
        <dbReference type="ARBA" id="ARBA00004651"/>
    </source>
</evidence>
<dbReference type="EMBL" id="KV440984">
    <property type="protein sequence ID" value="OAD72104.1"/>
    <property type="molecule type" value="Genomic_DNA"/>
</dbReference>
<keyword evidence="9 11" id="KW-0472">Membrane</keyword>
<dbReference type="PANTHER" id="PTHR24223">
    <property type="entry name" value="ATP-BINDING CASSETTE SUB-FAMILY C"/>
    <property type="match status" value="1"/>
</dbReference>
<keyword evidence="3" id="KW-1003">Cell membrane</keyword>
<evidence type="ECO:0000256" key="2">
    <source>
        <dbReference type="ARBA" id="ARBA00022448"/>
    </source>
</evidence>
<feature type="transmembrane region" description="Helical" evidence="11">
    <location>
        <begin position="85"/>
        <end position="106"/>
    </location>
</feature>
<feature type="transmembrane region" description="Helical" evidence="11">
    <location>
        <begin position="489"/>
        <end position="507"/>
    </location>
</feature>
<dbReference type="RefSeq" id="XP_018290144.1">
    <property type="nucleotide sequence ID" value="XM_018436227.1"/>
</dbReference>
<dbReference type="SUPFAM" id="SSF90123">
    <property type="entry name" value="ABC transporter transmembrane region"/>
    <property type="match status" value="2"/>
</dbReference>
<dbReference type="PROSITE" id="PS00211">
    <property type="entry name" value="ABC_TRANSPORTER_1"/>
    <property type="match status" value="1"/>
</dbReference>
<dbReference type="CDD" id="cd18604">
    <property type="entry name" value="ABC_6TM_VMR1_D2_like"/>
    <property type="match status" value="1"/>
</dbReference>
<dbReference type="VEuPathDB" id="FungiDB:PHYBLDRAFT_170003"/>
<sequence>MNFALPFCGCAEPPEIGSLSLEFDSCTRETLLDAALPLAFLIVSLGVNSLRRYRTWRTGALRLTGDADTLRLPTTKQAALLRQSLILLVLVLLEISTWAFIFAWRLESAILDRDNPKHATELTSALTERCGTPPYQVLDPILALIPRIYILILVIRSFTTPADPVAPSKFTLYNPHFLTFYSFALISAIVRIFAHFGTLLNSRDGVPSGVEKGFSLVDCFICLAIWLVSATTPSELDQGELLDFDDDDDGVMVLNDGRVVRNGRILSFEATASPLSFMTFGWINSLLHKAYKKPLTADQLWALPLRQRAQENFRQFKQTINSSLVRRIYEANKTIILVQFVTAIAAVFFHYANPFFLRKLLNYIQDSKNQPSDIGYLYCLAIFVCSIISTLVASQTLLWGRRWHVSMTNMLNSEIYEHTLQLNHPKETTVNKSESEEDAENALPNKLASLMSRDTERLAELASYLHIFYTCPLEIGVGVIFLYQVLGNSFLAGLVVMAVTLPSTHFISQRLIHVQKQLEEAKTWRTRLLKELFEGIKTTKFLAWEHKWEHVIAAARDDELVKLIKLYTQNTILGLIWFATPVLVTTISFACTAFVSIVLFGMLREPLNVMPQAFMAYNDAKVSLEHINSFLNSGEKRYSDSDSSTPYEAMNYSYTEHVQTGFDEGSFQWLPKSEPSVRRPYVRDKATLSPNSSDGHLSSFRLTVPEIDFPVGSISVITGPRKSGKSSMISALLGEMKGVSGSSHIPSRFLTMRTNLIRDQKYRALYVFRVAYVAQIPWIESGTIRENILFSDPWDDSRYRAVLYQCDLLRDLSLLENGDLTQIGERGMALTESQKHKISLARAVYSRAKTVLIDDLFALLETPTVNFLFDKCISGDLMQGRTVIITATELGQWACNAQLLVCLDSGNVSQIERECDAISTWVFTHQARRDSSTAVVASDDRIEALFETDNVYTDDDFFDEASVLRESIAAPEDITIENTKARKYAYATYFSACGGWQFWMSAIMFTVLARVSSISESYWLKEDVPIFIPTPTQPEKEIPDENVINHYVIIYLGLSMVTVAFNFSRTVVQYRGSLQASNRIFLRLLQAVCHAPLQFFDNTLQSDIMNRFSKDMETVDSSIGWHVNFLLQTLFGIIGVVIAIGFILPEVYIVSFFAALLYLYIGMIYIRASGELKKLNTDTRPAIVCLYADTLAGLSTIRAYREQRGMMRKMFQRLDENMRPFYTLWTTNRWLFVRVEVLGALISLFISVLLIYKRDTVDAGSAGIALTFATSLLEYVYWLMRQSTTVDMHFEAVERINEYLDMPQEPPGVVEGSRPPAAWPATAAINVRDLMVSYGGEEDPILRHVSFNILSGEKVALVGRAGAEKNVLVSCIFRFVDPLRGSIKIDGVNIAWIGVKDLRSRITFIAKDGWLLSGTVRSNLDPFGEYDDYELWQALYRVHLAVSPISEEDVQNYVHSATTSTIYDLDMDLGKDGMALSVGNRQLLCVARALLRDCTRLVVLEEAQLTLETQEKMQRVIEEEFEDSTLLVIPYSLQSVLRYDRAMVFDQGDLVEYDNPADLLKREDGLLHSLFERAGILEAHITE</sequence>
<feature type="transmembrane region" description="Helical" evidence="11">
    <location>
        <begin position="171"/>
        <end position="194"/>
    </location>
</feature>